<name>A0A554LNB5_9BACT</name>
<comment type="caution">
    <text evidence="2">The sequence shown here is derived from an EMBL/GenBank/DDBJ whole genome shotgun (WGS) entry which is preliminary data.</text>
</comment>
<dbReference type="Proteomes" id="UP000316495">
    <property type="component" value="Unassembled WGS sequence"/>
</dbReference>
<protein>
    <recommendedName>
        <fullName evidence="4">Glycosyltransferase RgtA/B/C/D-like domain-containing protein</fullName>
    </recommendedName>
</protein>
<reference evidence="2 3" key="1">
    <citation type="submission" date="2017-07" db="EMBL/GenBank/DDBJ databases">
        <title>Mechanisms for carbon and nitrogen cycling indicate functional differentiation within the Candidate Phyla Radiation.</title>
        <authorList>
            <person name="Danczak R.E."/>
            <person name="Johnston M.D."/>
            <person name="Kenah C."/>
            <person name="Slattery M."/>
            <person name="Wrighton K.C."/>
            <person name="Wilkins M.J."/>
        </authorList>
    </citation>
    <scope>NUCLEOTIDE SEQUENCE [LARGE SCALE GENOMIC DNA]</scope>
    <source>
        <strain evidence="2">Athens1014_28</strain>
    </source>
</reference>
<feature type="transmembrane region" description="Helical" evidence="1">
    <location>
        <begin position="335"/>
        <end position="355"/>
    </location>
</feature>
<organism evidence="2 3">
    <name type="scientific">Candidatus Berkelbacteria bacterium Athens1014_28</name>
    <dbReference type="NCBI Taxonomy" id="2017145"/>
    <lineage>
        <taxon>Bacteria</taxon>
        <taxon>Candidatus Berkelbacteria</taxon>
    </lineage>
</organism>
<proteinExistence type="predicted"/>
<evidence type="ECO:0000256" key="1">
    <source>
        <dbReference type="SAM" id="Phobius"/>
    </source>
</evidence>
<gene>
    <name evidence="2" type="ORF">Athens101428_305</name>
</gene>
<feature type="transmembrane region" description="Helical" evidence="1">
    <location>
        <begin position="98"/>
        <end position="119"/>
    </location>
</feature>
<feature type="transmembrane region" description="Helical" evidence="1">
    <location>
        <begin position="12"/>
        <end position="33"/>
    </location>
</feature>
<dbReference type="AlphaFoldDB" id="A0A554LNB5"/>
<sequence>MDYQIDNQSEKTSWAYTVLGLIILLAVALRLYIDFKTPLMPGVNGVYYPVQVRSLLENGRLAFSDLPLVFYLEAFLAKILALLGLCNLKSCIMFSSKIIDATLYPLIAIPFFLLTRAIIGREGQKWIPLLISALTTLSIPAFIMMADFQKNSIGLMLSAFLIYFLYKAAKEGRALNYILVGVFFLLTGLTHLGCLGFALAFSLCFLFFSFIFKREKRIDLLKMAALMFLAIASIFLSLFFFDHARFERLVGVLLLPLELFKEPIIAGMLKGKIPIFSPDFFNAFIDNPIAIIGLALLWTKRREIPLEEKILFSTSLAVTFFLTSPFLGSEWANRFYLMAYIPASVVFIFLLKYIYRKWLRTLLAVLALLVMVGPAPMMIKVRSTPSISVEAYDRLVKIKTLIDDPERTLIVTRHGLEWWSAWVLETDVTQKPAITEDTFKEYDHIYYLRQNSGQKGFGPFGPGGPSFPEVVIPPGAPIVYQDDFFVLAEAFPELLKYPREGRPK</sequence>
<feature type="transmembrane region" description="Helical" evidence="1">
    <location>
        <begin position="362"/>
        <end position="379"/>
    </location>
</feature>
<feature type="transmembrane region" description="Helical" evidence="1">
    <location>
        <begin position="175"/>
        <end position="208"/>
    </location>
</feature>
<feature type="transmembrane region" description="Helical" evidence="1">
    <location>
        <begin position="125"/>
        <end position="146"/>
    </location>
</feature>
<feature type="transmembrane region" description="Helical" evidence="1">
    <location>
        <begin position="310"/>
        <end position="329"/>
    </location>
</feature>
<keyword evidence="1" id="KW-0472">Membrane</keyword>
<evidence type="ECO:0008006" key="4">
    <source>
        <dbReference type="Google" id="ProtNLM"/>
    </source>
</evidence>
<evidence type="ECO:0000313" key="2">
    <source>
        <dbReference type="EMBL" id="TSC94352.1"/>
    </source>
</evidence>
<keyword evidence="1" id="KW-1133">Transmembrane helix</keyword>
<feature type="transmembrane region" description="Helical" evidence="1">
    <location>
        <begin position="220"/>
        <end position="241"/>
    </location>
</feature>
<evidence type="ECO:0000313" key="3">
    <source>
        <dbReference type="Proteomes" id="UP000316495"/>
    </source>
</evidence>
<dbReference type="EMBL" id="VMGN01000014">
    <property type="protein sequence ID" value="TSC94352.1"/>
    <property type="molecule type" value="Genomic_DNA"/>
</dbReference>
<keyword evidence="1" id="KW-0812">Transmembrane</keyword>
<feature type="transmembrane region" description="Helical" evidence="1">
    <location>
        <begin position="153"/>
        <end position="169"/>
    </location>
</feature>
<accession>A0A554LNB5</accession>
<feature type="transmembrane region" description="Helical" evidence="1">
    <location>
        <begin position="280"/>
        <end position="298"/>
    </location>
</feature>
<feature type="transmembrane region" description="Helical" evidence="1">
    <location>
        <begin position="68"/>
        <end position="86"/>
    </location>
</feature>